<evidence type="ECO:0000313" key="11">
    <source>
        <dbReference type="EMBL" id="AYO41718.1"/>
    </source>
</evidence>
<dbReference type="GO" id="GO:0005524">
    <property type="term" value="F:ATP binding"/>
    <property type="evidence" value="ECO:0007669"/>
    <property type="project" value="UniProtKB-KW"/>
</dbReference>
<keyword evidence="12" id="KW-1185">Reference proteome</keyword>
<evidence type="ECO:0000256" key="6">
    <source>
        <dbReference type="ARBA" id="ARBA00022840"/>
    </source>
</evidence>
<evidence type="ECO:0000256" key="4">
    <source>
        <dbReference type="ARBA" id="ARBA00022598"/>
    </source>
</evidence>
<keyword evidence="4 11" id="KW-0436">Ligase</keyword>
<dbReference type="FunFam" id="3.40.50.620:FF:000145">
    <property type="entry name" value="ATP-binding domain containing protein"/>
    <property type="match status" value="1"/>
</dbReference>
<evidence type="ECO:0000256" key="5">
    <source>
        <dbReference type="ARBA" id="ARBA00022741"/>
    </source>
</evidence>
<dbReference type="SUPFAM" id="SSF55298">
    <property type="entry name" value="YjgF-like"/>
    <property type="match status" value="2"/>
</dbReference>
<dbReference type="Gene3D" id="3.40.50.620">
    <property type="entry name" value="HUPs"/>
    <property type="match status" value="1"/>
</dbReference>
<proteinExistence type="predicted"/>
<dbReference type="InterPro" id="IPR035959">
    <property type="entry name" value="RutC-like_sf"/>
</dbReference>
<dbReference type="CDD" id="cd01994">
    <property type="entry name" value="AANH_PF0828-like"/>
    <property type="match status" value="1"/>
</dbReference>
<dbReference type="FunFam" id="3.90.1490.10:FF:000001">
    <property type="entry name" value="Diphthine--ammonia ligase"/>
    <property type="match status" value="1"/>
</dbReference>
<evidence type="ECO:0000313" key="12">
    <source>
        <dbReference type="Proteomes" id="UP000269793"/>
    </source>
</evidence>
<dbReference type="VEuPathDB" id="FungiDB:DNF11_0768"/>
<evidence type="ECO:0000259" key="10">
    <source>
        <dbReference type="Pfam" id="PF01902"/>
    </source>
</evidence>
<dbReference type="Proteomes" id="UP000269793">
    <property type="component" value="Chromosome I"/>
</dbReference>
<dbReference type="SUPFAM" id="SSF52402">
    <property type="entry name" value="Adenine nucleotide alpha hydrolases-like"/>
    <property type="match status" value="1"/>
</dbReference>
<comment type="catalytic activity">
    <reaction evidence="9">
        <text>diphthine-[translation elongation factor 2] + NH4(+) + ATP = diphthamide-[translation elongation factor 2] + AMP + diphosphate + H(+)</text>
        <dbReference type="Rhea" id="RHEA:19753"/>
        <dbReference type="Rhea" id="RHEA-COMP:10172"/>
        <dbReference type="Rhea" id="RHEA-COMP:10174"/>
        <dbReference type="ChEBI" id="CHEBI:15378"/>
        <dbReference type="ChEBI" id="CHEBI:16692"/>
        <dbReference type="ChEBI" id="CHEBI:28938"/>
        <dbReference type="ChEBI" id="CHEBI:30616"/>
        <dbReference type="ChEBI" id="CHEBI:33019"/>
        <dbReference type="ChEBI" id="CHEBI:82696"/>
        <dbReference type="ChEBI" id="CHEBI:456215"/>
        <dbReference type="EC" id="6.3.1.14"/>
    </reaction>
</comment>
<dbReference type="NCBIfam" id="TIGR00290">
    <property type="entry name" value="MJ0570_dom"/>
    <property type="match status" value="1"/>
</dbReference>
<dbReference type="EC" id="6.3.1.14" evidence="2"/>
<dbReference type="STRING" id="425264.A0A3G2S3I4"/>
<gene>
    <name evidence="11" type="primary">mug71</name>
    <name evidence="11" type="ORF">DNF11_0768</name>
</gene>
<keyword evidence="6" id="KW-0067">ATP-binding</keyword>
<dbReference type="Gene3D" id="3.30.1330.40">
    <property type="entry name" value="RutC-like"/>
    <property type="match status" value="2"/>
</dbReference>
<organism evidence="11 12">
    <name type="scientific">Malassezia restricta (strain ATCC 96810 / NBRC 103918 / CBS 7877)</name>
    <name type="common">Seborrheic dermatitis infection agent</name>
    <dbReference type="NCBI Taxonomy" id="425264"/>
    <lineage>
        <taxon>Eukaryota</taxon>
        <taxon>Fungi</taxon>
        <taxon>Dikarya</taxon>
        <taxon>Basidiomycota</taxon>
        <taxon>Ustilaginomycotina</taxon>
        <taxon>Malasseziomycetes</taxon>
        <taxon>Malasseziales</taxon>
        <taxon>Malasseziaceae</taxon>
        <taxon>Malassezia</taxon>
    </lineage>
</organism>
<dbReference type="InterPro" id="IPR014729">
    <property type="entry name" value="Rossmann-like_a/b/a_fold"/>
</dbReference>
<dbReference type="GO" id="GO:0017178">
    <property type="term" value="F:diphthine-ammonia ligase activity"/>
    <property type="evidence" value="ECO:0007669"/>
    <property type="project" value="UniProtKB-EC"/>
</dbReference>
<reference evidence="11 12" key="1">
    <citation type="submission" date="2018-10" db="EMBL/GenBank/DDBJ databases">
        <title>Complete genome sequence of Malassezia restricta CBS 7877.</title>
        <authorList>
            <person name="Morand S.C."/>
            <person name="Bertignac M."/>
            <person name="Iltis A."/>
            <person name="Kolder I."/>
            <person name="Pirovano W."/>
            <person name="Jourdain R."/>
            <person name="Clavaud C."/>
        </authorList>
    </citation>
    <scope>NUCLEOTIDE SEQUENCE [LARGE SCALE GENOMIC DNA]</scope>
    <source>
        <strain evidence="11 12">CBS 7877</strain>
    </source>
</reference>
<protein>
    <recommendedName>
        <fullName evidence="3">Diphthine--ammonia ligase</fullName>
        <ecNumber evidence="2">6.3.1.14</ecNumber>
    </recommendedName>
    <alternativeName>
        <fullName evidence="7">Diphthamide synthase</fullName>
    </alternativeName>
    <alternativeName>
        <fullName evidence="8">Diphthamide synthetase</fullName>
    </alternativeName>
</protein>
<evidence type="ECO:0000256" key="2">
    <source>
        <dbReference type="ARBA" id="ARBA00012089"/>
    </source>
</evidence>
<comment type="pathway">
    <text evidence="1">Protein modification; peptidyl-diphthamide biosynthesis.</text>
</comment>
<dbReference type="InterPro" id="IPR006175">
    <property type="entry name" value="YjgF/YER057c/UK114"/>
</dbReference>
<evidence type="ECO:0000256" key="1">
    <source>
        <dbReference type="ARBA" id="ARBA00005156"/>
    </source>
</evidence>
<dbReference type="GO" id="GO:0017183">
    <property type="term" value="P:protein histidyl modification to diphthamide"/>
    <property type="evidence" value="ECO:0007669"/>
    <property type="project" value="TreeGrafter"/>
</dbReference>
<dbReference type="Gene3D" id="3.90.1490.10">
    <property type="entry name" value="putative n-type atp pyrophosphatase, domain 2"/>
    <property type="match status" value="1"/>
</dbReference>
<evidence type="ECO:0000256" key="3">
    <source>
        <dbReference type="ARBA" id="ARBA00018426"/>
    </source>
</evidence>
<evidence type="ECO:0000256" key="7">
    <source>
        <dbReference type="ARBA" id="ARBA00029814"/>
    </source>
</evidence>
<name>A0A3G2S3I4_MALR7</name>
<dbReference type="Pfam" id="PF01042">
    <property type="entry name" value="Ribonuc_L-PSP"/>
    <property type="match status" value="1"/>
</dbReference>
<keyword evidence="5" id="KW-0547">Nucleotide-binding</keyword>
<dbReference type="OrthoDB" id="686384at2759"/>
<evidence type="ECO:0000256" key="8">
    <source>
        <dbReference type="ARBA" id="ARBA00031552"/>
    </source>
</evidence>
<dbReference type="PANTHER" id="PTHR12196:SF2">
    <property type="entry name" value="DIPHTHINE--AMMONIA LIGASE"/>
    <property type="match status" value="1"/>
</dbReference>
<dbReference type="PANTHER" id="PTHR12196">
    <property type="entry name" value="DOMAIN OF UNKNOWN FUNCTION 71 DUF71 -CONTAINING PROTEIN"/>
    <property type="match status" value="1"/>
</dbReference>
<dbReference type="InterPro" id="IPR030662">
    <property type="entry name" value="DPH6/MJ0570"/>
</dbReference>
<feature type="domain" description="Diphthamide synthase" evidence="10">
    <location>
        <begin position="94"/>
        <end position="246"/>
    </location>
</feature>
<sequence length="667" mass="73987">MKIVGLLSGGKDSCFNLCHCVLNGHEIVALATLAPPQGKDEIDSYMYQTVGHDAVHAIATALDVPLYRAEIRGTALNQGAVYGERDPTKECVSSLEDETEDLYRLLLRVKEKHPDIEGVSVGAILSNYQRVRVEHVCCRPDLRLASLAYLWKRDQSELLHEMNQAGMEVLMIKAAGIGLTQHDLGRPLTVLTPKLEELHRLYGAHVCGEGGEYETLCVDSPLFKRKISVDEKETVIHSDAAFASVSYLRILRTSFSDKENYGPAVVSERLKTPPLLDDTGEVFLETLRTHPCQRKQAFPLETYTTWKPTMSVSQKGPWITATEISAEDLCQADFEEEARCAFRRLHNALQEYGFNRTDITHVNVYLASQAYFAPLNQVYQHEFGAAPPSRVCVALPNASSSVRIKLDAVACRSSSTQERRSMHVQSCSYWAPACIGPYSQAVCDHGRMFMAGQIGMVPSTLEVPQDVSTQLALSLQNQHRVSAIRSEWSRYGWSEGGLCWLSPPNNMDLASCMNALWQYPSPMLFVHLPPESLPKKALCEWQLTERTCDDETEPCTKTASFVSHGVSCTFRVCASESLSSGAAIITPTRRDHENSELASDLAHLLCGAIHLKLIHDAQHQPDAALALLQKVTTQRLPPITLIPALHWHMPGIQSSHDPSSSCALVWL</sequence>
<evidence type="ECO:0000256" key="9">
    <source>
        <dbReference type="ARBA" id="ARBA00048108"/>
    </source>
</evidence>
<accession>A0A3G2S3I4</accession>
<dbReference type="AlphaFoldDB" id="A0A3G2S3I4"/>
<dbReference type="EMBL" id="CP033148">
    <property type="protein sequence ID" value="AYO41718.1"/>
    <property type="molecule type" value="Genomic_DNA"/>
</dbReference>
<dbReference type="Pfam" id="PF01902">
    <property type="entry name" value="Diphthami_syn_2"/>
    <property type="match status" value="2"/>
</dbReference>
<dbReference type="InterPro" id="IPR002761">
    <property type="entry name" value="Diphthami_syn_dom"/>
</dbReference>
<feature type="domain" description="Diphthamide synthase" evidence="10">
    <location>
        <begin position="1"/>
        <end position="74"/>
    </location>
</feature>